<protein>
    <submittedName>
        <fullName evidence="1">Uncharacterized protein</fullName>
    </submittedName>
</protein>
<dbReference type="InterPro" id="IPR011011">
    <property type="entry name" value="Znf_FYVE_PHD"/>
</dbReference>
<organism evidence="1 2">
    <name type="scientific">Mytilus galloprovincialis</name>
    <name type="common">Mediterranean mussel</name>
    <dbReference type="NCBI Taxonomy" id="29158"/>
    <lineage>
        <taxon>Eukaryota</taxon>
        <taxon>Metazoa</taxon>
        <taxon>Spiralia</taxon>
        <taxon>Lophotrochozoa</taxon>
        <taxon>Mollusca</taxon>
        <taxon>Bivalvia</taxon>
        <taxon>Autobranchia</taxon>
        <taxon>Pteriomorphia</taxon>
        <taxon>Mytilida</taxon>
        <taxon>Mytiloidea</taxon>
        <taxon>Mytilidae</taxon>
        <taxon>Mytilinae</taxon>
        <taxon>Mytilus</taxon>
    </lineage>
</organism>
<dbReference type="EMBL" id="UYJE01003372">
    <property type="protein sequence ID" value="VDI18663.1"/>
    <property type="molecule type" value="Genomic_DNA"/>
</dbReference>
<reference evidence="1" key="1">
    <citation type="submission" date="2018-11" db="EMBL/GenBank/DDBJ databases">
        <authorList>
            <person name="Alioto T."/>
            <person name="Alioto T."/>
        </authorList>
    </citation>
    <scope>NUCLEOTIDE SEQUENCE</scope>
</reference>
<dbReference type="OrthoDB" id="6142893at2759"/>
<dbReference type="Gene3D" id="3.30.40.10">
    <property type="entry name" value="Zinc/RING finger domain, C3HC4 (zinc finger)"/>
    <property type="match status" value="1"/>
</dbReference>
<evidence type="ECO:0000313" key="2">
    <source>
        <dbReference type="Proteomes" id="UP000596742"/>
    </source>
</evidence>
<dbReference type="AlphaFoldDB" id="A0A8B6DDP2"/>
<dbReference type="InterPro" id="IPR013083">
    <property type="entry name" value="Znf_RING/FYVE/PHD"/>
</dbReference>
<keyword evidence="2" id="KW-1185">Reference proteome</keyword>
<name>A0A8B6DDP2_MYTGA</name>
<accession>A0A8B6DDP2</accession>
<dbReference type="SUPFAM" id="SSF57903">
    <property type="entry name" value="FYVE/PHD zinc finger"/>
    <property type="match status" value="1"/>
</dbReference>
<comment type="caution">
    <text evidence="1">The sequence shown here is derived from an EMBL/GenBank/DDBJ whole genome shotgun (WGS) entry which is preliminary data.</text>
</comment>
<sequence length="150" mass="17041">MGMLEQHDDFTSINNTIKNYYKHYLQTLDSSNDHASNKCTNSRDSKNVLHIDNNNTLSVTPANIFPFCNDPCEFSSKAIGCDACDKWLHYSSEHLSPKDIRYYESDHSAQYIFRSCMSLQASVANDSESSNVLNHRVTNLGTPRLKKLKA</sequence>
<proteinExistence type="predicted"/>
<evidence type="ECO:0000313" key="1">
    <source>
        <dbReference type="EMBL" id="VDI18663.1"/>
    </source>
</evidence>
<gene>
    <name evidence="1" type="ORF">MGAL_10B080709</name>
</gene>
<dbReference type="Proteomes" id="UP000596742">
    <property type="component" value="Unassembled WGS sequence"/>
</dbReference>